<keyword evidence="1" id="KW-0732">Signal</keyword>
<evidence type="ECO:0000256" key="1">
    <source>
        <dbReference type="SAM" id="SignalP"/>
    </source>
</evidence>
<organism evidence="2 3">
    <name type="scientific">Caenorhabditis angaria</name>
    <dbReference type="NCBI Taxonomy" id="860376"/>
    <lineage>
        <taxon>Eukaryota</taxon>
        <taxon>Metazoa</taxon>
        <taxon>Ecdysozoa</taxon>
        <taxon>Nematoda</taxon>
        <taxon>Chromadorea</taxon>
        <taxon>Rhabditida</taxon>
        <taxon>Rhabditina</taxon>
        <taxon>Rhabditomorpha</taxon>
        <taxon>Rhabditoidea</taxon>
        <taxon>Rhabditidae</taxon>
        <taxon>Peloderinae</taxon>
        <taxon>Caenorhabditis</taxon>
    </lineage>
</organism>
<reference evidence="2" key="1">
    <citation type="submission" date="2022-11" db="EMBL/GenBank/DDBJ databases">
        <authorList>
            <person name="Kikuchi T."/>
        </authorList>
    </citation>
    <scope>NUCLEOTIDE SEQUENCE</scope>
    <source>
        <strain evidence="2">PS1010</strain>
    </source>
</reference>
<sequence length="167" mass="19546">MKFLHFLIAIFIFKFTGARRAILFSDRAISVGLRLSQDILLNNATLDDLDKIFLFPLPMSRCKSDKTFHVSKNVLFERLYKNRHSSIPSEIIEQNFAYRHTGYSKTRYLDKAEDWVEYISMIESDRLNFKMTKKTDHIILETEVVRAVGNGGVESYYVKSMKICKVF</sequence>
<proteinExistence type="predicted"/>
<accession>A0A9P1N0X3</accession>
<dbReference type="Proteomes" id="UP001152747">
    <property type="component" value="Unassembled WGS sequence"/>
</dbReference>
<gene>
    <name evidence="2" type="ORF">CAMP_LOCUS6467</name>
</gene>
<feature type="signal peptide" evidence="1">
    <location>
        <begin position="1"/>
        <end position="18"/>
    </location>
</feature>
<protein>
    <submittedName>
        <fullName evidence="2">Uncharacterized protein</fullName>
    </submittedName>
</protein>
<evidence type="ECO:0000313" key="2">
    <source>
        <dbReference type="EMBL" id="CAI5443830.1"/>
    </source>
</evidence>
<keyword evidence="3" id="KW-1185">Reference proteome</keyword>
<feature type="chain" id="PRO_5040446198" evidence="1">
    <location>
        <begin position="19"/>
        <end position="167"/>
    </location>
</feature>
<comment type="caution">
    <text evidence="2">The sequence shown here is derived from an EMBL/GenBank/DDBJ whole genome shotgun (WGS) entry which is preliminary data.</text>
</comment>
<evidence type="ECO:0000313" key="3">
    <source>
        <dbReference type="Proteomes" id="UP001152747"/>
    </source>
</evidence>
<dbReference type="EMBL" id="CANHGI010000002">
    <property type="protein sequence ID" value="CAI5443830.1"/>
    <property type="molecule type" value="Genomic_DNA"/>
</dbReference>
<dbReference type="AlphaFoldDB" id="A0A9P1N0X3"/>
<name>A0A9P1N0X3_9PELO</name>